<evidence type="ECO:0000313" key="9">
    <source>
        <dbReference type="Proteomes" id="UP001165289"/>
    </source>
</evidence>
<feature type="domain" description="PurM-like N-terminal" evidence="6">
    <location>
        <begin position="18"/>
        <end position="128"/>
    </location>
</feature>
<keyword evidence="5" id="KW-0711">Selenium</keyword>
<reference evidence="8 9" key="1">
    <citation type="journal article" date="2023" name="BMC Biol.">
        <title>The compact genome of the sponge Oopsacas minuta (Hexactinellida) is lacking key metazoan core genes.</title>
        <authorList>
            <person name="Santini S."/>
            <person name="Schenkelaars Q."/>
            <person name="Jourda C."/>
            <person name="Duchesne M."/>
            <person name="Belahbib H."/>
            <person name="Rocher C."/>
            <person name="Selva M."/>
            <person name="Riesgo A."/>
            <person name="Vervoort M."/>
            <person name="Leys S.P."/>
            <person name="Kodjabachian L."/>
            <person name="Le Bivic A."/>
            <person name="Borchiellini C."/>
            <person name="Claverie J.M."/>
            <person name="Renard E."/>
        </authorList>
    </citation>
    <scope>NUCLEOTIDE SEQUENCE [LARGE SCALE GENOMIC DNA]</scope>
    <source>
        <strain evidence="8">SPO-2</strain>
    </source>
</reference>
<dbReference type="InterPro" id="IPR036921">
    <property type="entry name" value="PurM-like_N_sf"/>
</dbReference>
<dbReference type="FunFam" id="3.90.650.10:FF:000010">
    <property type="entry name" value="Selenide, water dikinase"/>
    <property type="match status" value="1"/>
</dbReference>
<evidence type="ECO:0000256" key="2">
    <source>
        <dbReference type="ARBA" id="ARBA00022741"/>
    </source>
</evidence>
<organism evidence="8 9">
    <name type="scientific">Oopsacas minuta</name>
    <dbReference type="NCBI Taxonomy" id="111878"/>
    <lineage>
        <taxon>Eukaryota</taxon>
        <taxon>Metazoa</taxon>
        <taxon>Porifera</taxon>
        <taxon>Hexactinellida</taxon>
        <taxon>Hexasterophora</taxon>
        <taxon>Lyssacinosida</taxon>
        <taxon>Leucopsacidae</taxon>
        <taxon>Oopsacas</taxon>
    </lineage>
</organism>
<gene>
    <name evidence="8" type="ORF">LOD99_13036</name>
</gene>
<sequence length="327" mass="35439">MLEGIEKRTGEQVGVGLDSCVLPTRHKGISIVQTTDFFYPLVEDPYMQGMIGCANVLSDLYAMGVSECDNMLMLLGVSTELSKQQGAVVNPLMIQGFNDQAKLAGTSINGGQTVLNPWYIIGGVASGVCTRDEFIIPDGALEGDVIVLTKPLGTQIAVNAHQWLDKSQWWDKIKDIITVDEVKTAYLAAMFSMVRLNRTAASLMHKHEVHAATDVTGFGIIGHAQNLVSHQKANVDFVLDTLPIIANMSRVASTAKDHGQDFKLLDGYSAETSGGLLMCLRPDNADRLCKDILADGFESWIVGRVISGNKQARIAGDVKVIEVHCFS</sequence>
<dbReference type="Gene3D" id="3.90.650.10">
    <property type="entry name" value="PurM-like C-terminal domain"/>
    <property type="match status" value="1"/>
</dbReference>
<dbReference type="PIRSF" id="PIRSF036407">
    <property type="entry name" value="Selenphspht_syn"/>
    <property type="match status" value="1"/>
</dbReference>
<dbReference type="InterPro" id="IPR010918">
    <property type="entry name" value="PurM-like_C_dom"/>
</dbReference>
<dbReference type="Pfam" id="PF02769">
    <property type="entry name" value="AIRS_C"/>
    <property type="match status" value="1"/>
</dbReference>
<keyword evidence="2" id="KW-0547">Nucleotide-binding</keyword>
<dbReference type="GO" id="GO:0016260">
    <property type="term" value="P:selenocysteine biosynthetic process"/>
    <property type="evidence" value="ECO:0007669"/>
    <property type="project" value="TreeGrafter"/>
</dbReference>
<dbReference type="PANTHER" id="PTHR10256:SF0">
    <property type="entry name" value="INACTIVE SELENIDE, WATER DIKINASE-LIKE PROTEIN-RELATED"/>
    <property type="match status" value="1"/>
</dbReference>
<dbReference type="SUPFAM" id="SSF55326">
    <property type="entry name" value="PurM N-terminal domain-like"/>
    <property type="match status" value="1"/>
</dbReference>
<evidence type="ECO:0008006" key="10">
    <source>
        <dbReference type="Google" id="ProtNLM"/>
    </source>
</evidence>
<dbReference type="Proteomes" id="UP001165289">
    <property type="component" value="Unassembled WGS sequence"/>
</dbReference>
<evidence type="ECO:0000256" key="5">
    <source>
        <dbReference type="ARBA" id="ARBA00023266"/>
    </source>
</evidence>
<dbReference type="PANTHER" id="PTHR10256">
    <property type="entry name" value="SELENIDE, WATER DIKINASE"/>
    <property type="match status" value="1"/>
</dbReference>
<dbReference type="InterPro" id="IPR036676">
    <property type="entry name" value="PurM-like_C_sf"/>
</dbReference>
<evidence type="ECO:0000256" key="4">
    <source>
        <dbReference type="ARBA" id="ARBA00022840"/>
    </source>
</evidence>
<dbReference type="GO" id="GO:0005524">
    <property type="term" value="F:ATP binding"/>
    <property type="evidence" value="ECO:0007669"/>
    <property type="project" value="UniProtKB-KW"/>
</dbReference>
<dbReference type="Gene3D" id="3.30.1330.10">
    <property type="entry name" value="PurM-like, N-terminal domain"/>
    <property type="match status" value="1"/>
</dbReference>
<comment type="caution">
    <text evidence="8">The sequence shown here is derived from an EMBL/GenBank/DDBJ whole genome shotgun (WGS) entry which is preliminary data.</text>
</comment>
<evidence type="ECO:0000313" key="8">
    <source>
        <dbReference type="EMBL" id="KAI6645773.1"/>
    </source>
</evidence>
<protein>
    <recommendedName>
        <fullName evidence="10">Selenide, water dikinase</fullName>
    </recommendedName>
</protein>
<dbReference type="Pfam" id="PF00586">
    <property type="entry name" value="AIRS"/>
    <property type="match status" value="1"/>
</dbReference>
<evidence type="ECO:0000259" key="6">
    <source>
        <dbReference type="Pfam" id="PF00586"/>
    </source>
</evidence>
<keyword evidence="3" id="KW-0418">Kinase</keyword>
<feature type="domain" description="PurM-like C-terminal" evidence="7">
    <location>
        <begin position="142"/>
        <end position="312"/>
    </location>
</feature>
<dbReference type="GO" id="GO:0005737">
    <property type="term" value="C:cytoplasm"/>
    <property type="evidence" value="ECO:0007669"/>
    <property type="project" value="TreeGrafter"/>
</dbReference>
<keyword evidence="9" id="KW-1185">Reference proteome</keyword>
<accession>A0AAV7JAQ5</accession>
<keyword evidence="1" id="KW-0808">Transferase</keyword>
<dbReference type="NCBIfam" id="TIGR00476">
    <property type="entry name" value="selD"/>
    <property type="match status" value="1"/>
</dbReference>
<evidence type="ECO:0000259" key="7">
    <source>
        <dbReference type="Pfam" id="PF02769"/>
    </source>
</evidence>
<dbReference type="GO" id="GO:0004756">
    <property type="term" value="F:selenide, water dikinase activity"/>
    <property type="evidence" value="ECO:0007669"/>
    <property type="project" value="TreeGrafter"/>
</dbReference>
<evidence type="ECO:0000256" key="3">
    <source>
        <dbReference type="ARBA" id="ARBA00022777"/>
    </source>
</evidence>
<dbReference type="SUPFAM" id="SSF56042">
    <property type="entry name" value="PurM C-terminal domain-like"/>
    <property type="match status" value="1"/>
</dbReference>
<dbReference type="CDD" id="cd02195">
    <property type="entry name" value="SelD"/>
    <property type="match status" value="1"/>
</dbReference>
<keyword evidence="4" id="KW-0067">ATP-binding</keyword>
<dbReference type="AlphaFoldDB" id="A0AAV7JAQ5"/>
<name>A0AAV7JAQ5_9METZ</name>
<dbReference type="InterPro" id="IPR004536">
    <property type="entry name" value="SPS/SelD"/>
</dbReference>
<dbReference type="EMBL" id="JAKMXF010000365">
    <property type="protein sequence ID" value="KAI6645773.1"/>
    <property type="molecule type" value="Genomic_DNA"/>
</dbReference>
<proteinExistence type="predicted"/>
<evidence type="ECO:0000256" key="1">
    <source>
        <dbReference type="ARBA" id="ARBA00022679"/>
    </source>
</evidence>
<dbReference type="InterPro" id="IPR016188">
    <property type="entry name" value="PurM-like_N"/>
</dbReference>